<accession>A0A162PIU6</accession>
<organism evidence="2 3">
    <name type="scientific">Bacillus cereus</name>
    <dbReference type="NCBI Taxonomy" id="1396"/>
    <lineage>
        <taxon>Bacteria</taxon>
        <taxon>Bacillati</taxon>
        <taxon>Bacillota</taxon>
        <taxon>Bacilli</taxon>
        <taxon>Bacillales</taxon>
        <taxon>Bacillaceae</taxon>
        <taxon>Bacillus</taxon>
        <taxon>Bacillus cereus group</taxon>
    </lineage>
</organism>
<dbReference type="PATRIC" id="fig|1396.535.peg.4373"/>
<dbReference type="PANTHER" id="PTHR37305:SF1">
    <property type="entry name" value="MEMBRANE PROTEIN"/>
    <property type="match status" value="1"/>
</dbReference>
<keyword evidence="1" id="KW-0812">Transmembrane</keyword>
<gene>
    <name evidence="2" type="ORF">B4088_0620</name>
</gene>
<feature type="transmembrane region" description="Helical" evidence="1">
    <location>
        <begin position="229"/>
        <end position="251"/>
    </location>
</feature>
<evidence type="ECO:0000313" key="2">
    <source>
        <dbReference type="EMBL" id="KZD72159.1"/>
    </source>
</evidence>
<reference evidence="2 3" key="1">
    <citation type="submission" date="2015-09" db="EMBL/GenBank/DDBJ databases">
        <title>Bacillus cereus food isolates.</title>
        <authorList>
            <person name="Boekhorst J."/>
        </authorList>
    </citation>
    <scope>NUCLEOTIDE SEQUENCE [LARGE SCALE GENOMIC DNA]</scope>
    <source>
        <strain evidence="2 3">B4088</strain>
    </source>
</reference>
<evidence type="ECO:0000313" key="3">
    <source>
        <dbReference type="Proteomes" id="UP000076482"/>
    </source>
</evidence>
<keyword evidence="1" id="KW-1133">Transmembrane helix</keyword>
<feature type="transmembrane region" description="Helical" evidence="1">
    <location>
        <begin position="56"/>
        <end position="75"/>
    </location>
</feature>
<dbReference type="Proteomes" id="UP000076482">
    <property type="component" value="Unassembled WGS sequence"/>
</dbReference>
<proteinExistence type="predicted"/>
<dbReference type="RefSeq" id="WP_064774839.1">
    <property type="nucleotide sequence ID" value="NZ_LJKE01000015.1"/>
</dbReference>
<feature type="transmembrane region" description="Helical" evidence="1">
    <location>
        <begin position="18"/>
        <end position="36"/>
    </location>
</feature>
<evidence type="ECO:0000256" key="1">
    <source>
        <dbReference type="SAM" id="Phobius"/>
    </source>
</evidence>
<dbReference type="EMBL" id="LJKE01000015">
    <property type="protein sequence ID" value="KZD72159.1"/>
    <property type="molecule type" value="Genomic_DNA"/>
</dbReference>
<comment type="caution">
    <text evidence="2">The sequence shown here is derived from an EMBL/GenBank/DDBJ whole genome shotgun (WGS) entry which is preliminary data.</text>
</comment>
<name>A0A162PIU6_BACCE</name>
<keyword evidence="1" id="KW-0472">Membrane</keyword>
<dbReference type="AlphaFoldDB" id="A0A162PIU6"/>
<feature type="transmembrane region" description="Helical" evidence="1">
    <location>
        <begin position="96"/>
        <end position="115"/>
    </location>
</feature>
<dbReference type="PANTHER" id="PTHR37305">
    <property type="entry name" value="INTEGRAL MEMBRANE PROTEIN-RELATED"/>
    <property type="match status" value="1"/>
</dbReference>
<sequence length="257" mass="29263">MIKLIQNEFMKMHAKKTLYYLLGFMFIVQIVVGVIIRKWVPELTKGSFLDLASRDLSIISFIATMYGITLGRKVISEEFQTGTIKQLLIRPKKRMTILLSKYITVLLVIVLFGLLALMSSMIVGVCVMDGGSTELTFIVLMKMFLYKLPKAFFFATLAFFIANIFTKSVISLIIPIVFHFSTVIFEMALLNYAKDFAEYFITFHYNLSVYDSNKLINAGLSPEFPGYTFAKSLLIVVTYCVAMVSVACVIFKKRDIR</sequence>
<protein>
    <submittedName>
        <fullName evidence="2">Putative ABC transporter permease protein</fullName>
    </submittedName>
</protein>
<dbReference type="Pfam" id="PF12730">
    <property type="entry name" value="ABC2_membrane_4"/>
    <property type="match status" value="1"/>
</dbReference>